<sequence>MSANRPAFPLSPLPRFLLIAILGLSAWVTLPATSVLGQTADEAEAEQEAAEAQKAAEARRAAKAAAPPSALPGADTQEQDAGHANRDLNPTDALYDAVNRGSLNAAKEALGRGANIYAHNILDQTPLDLAIDLNRKDIIFLLLSMRGSDSTGRLANFDEDVSDANAAEGHRLSVKAEMRQKARPVHHYDVSGGHAAPEVGFLGFGSK</sequence>
<protein>
    <submittedName>
        <fullName evidence="2">ANK-REP-REGION domain-containing protein</fullName>
    </submittedName>
</protein>
<dbReference type="InterPro" id="IPR036770">
    <property type="entry name" value="Ankyrin_rpt-contain_sf"/>
</dbReference>
<comment type="caution">
    <text evidence="2">The sequence shown here is derived from an EMBL/GenBank/DDBJ whole genome shotgun (WGS) entry which is preliminary data.</text>
</comment>
<accession>A0ABU7U1G1</accession>
<feature type="region of interest" description="Disordered" evidence="1">
    <location>
        <begin position="41"/>
        <end position="89"/>
    </location>
</feature>
<organism evidence="2 3">
    <name type="scientific">Sorlinia euscelidii</name>
    <dbReference type="NCBI Taxonomy" id="3081148"/>
    <lineage>
        <taxon>Bacteria</taxon>
        <taxon>Pseudomonadati</taxon>
        <taxon>Pseudomonadota</taxon>
        <taxon>Alphaproteobacteria</taxon>
        <taxon>Acetobacterales</taxon>
        <taxon>Acetobacteraceae</taxon>
        <taxon>Sorlinia</taxon>
    </lineage>
</organism>
<dbReference type="SUPFAM" id="SSF48403">
    <property type="entry name" value="Ankyrin repeat"/>
    <property type="match status" value="1"/>
</dbReference>
<evidence type="ECO:0000256" key="1">
    <source>
        <dbReference type="SAM" id="MobiDB-lite"/>
    </source>
</evidence>
<proteinExistence type="predicted"/>
<gene>
    <name evidence="2" type="ORF">DOFOFD_00165</name>
</gene>
<evidence type="ECO:0000313" key="2">
    <source>
        <dbReference type="EMBL" id="MEE8657435.1"/>
    </source>
</evidence>
<dbReference type="RefSeq" id="WP_394818505.1">
    <property type="nucleotide sequence ID" value="NZ_JAWJZY010000001.1"/>
</dbReference>
<dbReference type="EMBL" id="JAWJZY010000001">
    <property type="protein sequence ID" value="MEE8657435.1"/>
    <property type="molecule type" value="Genomic_DNA"/>
</dbReference>
<dbReference type="Proteomes" id="UP001312908">
    <property type="component" value="Unassembled WGS sequence"/>
</dbReference>
<dbReference type="Gene3D" id="1.25.40.20">
    <property type="entry name" value="Ankyrin repeat-containing domain"/>
    <property type="match status" value="1"/>
</dbReference>
<name>A0ABU7U1G1_9PROT</name>
<evidence type="ECO:0000313" key="3">
    <source>
        <dbReference type="Proteomes" id="UP001312908"/>
    </source>
</evidence>
<keyword evidence="3" id="KW-1185">Reference proteome</keyword>
<reference evidence="2 3" key="1">
    <citation type="submission" date="2023-10" db="EMBL/GenBank/DDBJ databases">
        <title>Sorlinia euscelidii gen. nov., sp. nov., an acetic acid bacteria isolated from the gut of Euscelidius variegatus emitter.</title>
        <authorList>
            <person name="Michoud G."/>
            <person name="Marasco R."/>
            <person name="Seferji K."/>
            <person name="Gonella E."/>
            <person name="Garuglieri E."/>
            <person name="Alma A."/>
            <person name="Mapelli F."/>
            <person name="Borin S."/>
            <person name="Daffonchio D."/>
            <person name="Crotti E."/>
        </authorList>
    </citation>
    <scope>NUCLEOTIDE SEQUENCE [LARGE SCALE GENOMIC DNA]</scope>
    <source>
        <strain evidence="2 3">EV16P</strain>
    </source>
</reference>